<dbReference type="GO" id="GO:0006325">
    <property type="term" value="P:chromatin organization"/>
    <property type="evidence" value="ECO:0007669"/>
    <property type="project" value="InterPro"/>
</dbReference>
<reference evidence="4 5" key="1">
    <citation type="submission" date="2019-07" db="EMBL/GenBank/DDBJ databases">
        <title>Annotation for the trematode Paragonimus westermani.</title>
        <authorList>
            <person name="Choi Y.-J."/>
        </authorList>
    </citation>
    <scope>NUCLEOTIDE SEQUENCE [LARGE SCALE GENOMIC DNA]</scope>
    <source>
        <strain evidence="4">180907_Pwestermani</strain>
    </source>
</reference>
<dbReference type="OrthoDB" id="77564at2759"/>
<dbReference type="GO" id="GO:0005634">
    <property type="term" value="C:nucleus"/>
    <property type="evidence" value="ECO:0007669"/>
    <property type="project" value="UniProtKB-SubCell"/>
</dbReference>
<feature type="region of interest" description="Disordered" evidence="3">
    <location>
        <begin position="380"/>
        <end position="416"/>
    </location>
</feature>
<dbReference type="SMART" id="SM00028">
    <property type="entry name" value="TPR"/>
    <property type="match status" value="2"/>
</dbReference>
<feature type="region of interest" description="Disordered" evidence="3">
    <location>
        <begin position="53"/>
        <end position="75"/>
    </location>
</feature>
<dbReference type="EMBL" id="JTDF01001579">
    <property type="protein sequence ID" value="KAF8569814.1"/>
    <property type="molecule type" value="Genomic_DNA"/>
</dbReference>
<evidence type="ECO:0000313" key="4">
    <source>
        <dbReference type="EMBL" id="KAF8569814.1"/>
    </source>
</evidence>
<evidence type="ECO:0000313" key="5">
    <source>
        <dbReference type="Proteomes" id="UP000699462"/>
    </source>
</evidence>
<dbReference type="Proteomes" id="UP000699462">
    <property type="component" value="Unassembled WGS sequence"/>
</dbReference>
<name>A0A8T0DRU6_9TREM</name>
<dbReference type="InterPro" id="IPR019734">
    <property type="entry name" value="TPR_rpt"/>
</dbReference>
<dbReference type="InterPro" id="IPR011990">
    <property type="entry name" value="TPR-like_helical_dom_sf"/>
</dbReference>
<evidence type="ECO:0000256" key="2">
    <source>
        <dbReference type="ARBA" id="ARBA00023242"/>
    </source>
</evidence>
<comment type="subcellular location">
    <subcellularLocation>
        <location evidence="1">Nucleus</location>
    </subcellularLocation>
</comment>
<keyword evidence="2" id="KW-0539">Nucleus</keyword>
<evidence type="ECO:0000256" key="3">
    <source>
        <dbReference type="SAM" id="MobiDB-lite"/>
    </source>
</evidence>
<dbReference type="InterPro" id="IPR033053">
    <property type="entry name" value="Hir3/CABIN1"/>
</dbReference>
<organism evidence="4 5">
    <name type="scientific">Paragonimus westermani</name>
    <dbReference type="NCBI Taxonomy" id="34504"/>
    <lineage>
        <taxon>Eukaryota</taxon>
        <taxon>Metazoa</taxon>
        <taxon>Spiralia</taxon>
        <taxon>Lophotrochozoa</taxon>
        <taxon>Platyhelminthes</taxon>
        <taxon>Trematoda</taxon>
        <taxon>Digenea</taxon>
        <taxon>Plagiorchiida</taxon>
        <taxon>Troglotremata</taxon>
        <taxon>Troglotrematidae</taxon>
        <taxon>Paragonimus</taxon>
    </lineage>
</organism>
<dbReference type="GO" id="GO:0031491">
    <property type="term" value="F:nucleosome binding"/>
    <property type="evidence" value="ECO:0007669"/>
    <property type="project" value="TreeGrafter"/>
</dbReference>
<dbReference type="PANTHER" id="PTHR15502">
    <property type="entry name" value="CALCINEURIN-BINDING PROTEIN CABIN 1-RELATED"/>
    <property type="match status" value="1"/>
</dbReference>
<accession>A0A8T0DRU6</accession>
<feature type="compositionally biased region" description="Polar residues" evidence="3">
    <location>
        <begin position="382"/>
        <end position="411"/>
    </location>
</feature>
<keyword evidence="5" id="KW-1185">Reference proteome</keyword>
<dbReference type="PANTHER" id="PTHR15502:SF7">
    <property type="entry name" value="CALCINEURIN-BINDING PROTEIN CABIN-1"/>
    <property type="match status" value="1"/>
</dbReference>
<dbReference type="Gene3D" id="1.25.40.10">
    <property type="entry name" value="Tetratricopeptide repeat domain"/>
    <property type="match status" value="2"/>
</dbReference>
<gene>
    <name evidence="4" type="ORF">P879_04490</name>
</gene>
<feature type="compositionally biased region" description="Low complexity" evidence="3">
    <location>
        <begin position="2092"/>
        <end position="2105"/>
    </location>
</feature>
<feature type="compositionally biased region" description="Low complexity" evidence="3">
    <location>
        <begin position="66"/>
        <end position="75"/>
    </location>
</feature>
<proteinExistence type="predicted"/>
<dbReference type="SUPFAM" id="SSF48452">
    <property type="entry name" value="TPR-like"/>
    <property type="match status" value="2"/>
</dbReference>
<comment type="caution">
    <text evidence="4">The sequence shown here is derived from an EMBL/GenBank/DDBJ whole genome shotgun (WGS) entry which is preliminary data.</text>
</comment>
<evidence type="ECO:0008006" key="6">
    <source>
        <dbReference type="Google" id="ProtNLM"/>
    </source>
</evidence>
<evidence type="ECO:0000256" key="1">
    <source>
        <dbReference type="ARBA" id="ARBA00004123"/>
    </source>
</evidence>
<protein>
    <recommendedName>
        <fullName evidence="6">Calcineurin-binding protein cabin-1</fullName>
    </recommendedName>
</protein>
<sequence>MFIPYLLQFSFRPLNRSVESRATPADESVSRFSEDSVANECSLLSELDKSDVGRSSVCGQSVSKLPSPKSPIIPKQRPDAVIEQPGLSPSVLELLKPSKKSSTRESEEVRIMKLYQHALRLCSSGCVQTELTAKPLLESIVGSFLLKSCNLPNHLTSIKFAACRLLGSACVRSGQKSRAIKLLIKAISLDESDLSVWSRLFRVATDCGRFGIAGVALEHILCERPAHPIALPLALPFYLALSEFELCMDLSIRSLKLDPLDERAIYCIHYILKFQPNLRSALDDMLIYRPDLLTEPISLETREQIEKEVAKLRTAYRFQLDSDADRRKVKWVDFPEPISSLTWSNLLESTVRMYDHLESNSTLCYVLNLVSLLPTELHPKNPKSQASGELSVSADANSPGDNEPMSTSPLNPKQDCATAVNPPNGCPELVVDGLSKCVDGVQLVVSDELNSSGLAEAEGFTDVTEKRRSSRARVNMDLTDGLNRYRAKRGWVLDSDSRVTSTQGARPFRSDALGRFRLADQLSSLLPQVYRELAETVYGDVVAAYSTETAVVPQPLDLEDTGSRRDPICLNDPVLISSPDPWSSEVVRKFILLLHETQPNIVTFGIALLLQISQLTSNRWSSQLAANFVYLSDRLRNSFPRSFLFPTKQNDVQPLSADCSETICELLPPEVLGLKRTPSLEVLTRMHVIYVELRLEQLEQVLCPTMPMDVESSPRDPRCSTDENFLSHATVFTLLDTFSLHSPNAPEYLQIQAHFLWINYLLSALVKDYSEMRSYASLLEELLSEHQLTVERNYSVFHGTLTAATSGHVQFLDRLALMRRALRHMVDELDMLCDTELTAPSIPQPSSSWHLVYRACGFLLQQATRLCAQHDCSDLISSGQHAVNEPRKVAYSIASEALELLITSWTRLAGQPTCCMSRFVSDGQSLIAIGQMPLRTELLEEINGDSDGESDNNRHQPPVCGPSIGEACHIVIAVLEFLEWHLKRNSDQPVTNGVPFKLVSFLFEHLVCIEQSIPSPVLPELLRVMSRNRGTAEQELSFSMRLSLLSGAVAAPPHLAWLHVVHELWSLPIKSDLSHIQGCRDRPEVMALLRQIIRRVTMLLDNLAAQWRSGIHELVSADHSDQNFDDRISLNSVSGTPSEDLFIESATNDDETVACVNELRTNVTTFWPNGVVSLNRVLAQAVQCLVPSSLFREPDSLSFVQVLNANTRRMELSSVQSDTMDDDMFLLTQMRPSEINILYHSPLWVIELLNLLSSGQLSNHFKLPSNACSPAWWVAGHAVNTEMTAHITLIDWDCAKIVFPVCCPATLPEYDSVKTLSISSELLNLLIETTKLLPSDEEQRLLSVHQVELMMQTKPKGTLGLPNEPSGLSLLTRFMYYLIADHFMKNNSFDRAVEFYLKDLRACPRRSDSWAALGLIYYSELEQIINLTNLRTERVSPDAVSRCLRCFTVALNLLSNPITLLVERGCLAYQLHSYSARLVKKSNGRTLPEAHLNLCRKWRYRMLQLAESSYEEVLAVSQCPSPVAQVGFQSTPCATSVGDDRATQPLRPVIKEADALKRKEQAIEESWLCYYMLAKCAEKKATLSAQQALCSRGIGQYFLHVMHAYELALEALDSAGAKYPKKIIVYHKLPFRAVEAIEVFYKIHALALKLLLHYGPPSSSPEQPDHADDQIPLTELFAFLTKLQSCKFVSSAGKPKRGKKRTAIVAGISSKAGSTLPHKHPCETPPLPPSIEASTEQPVQVAEPDAAVYVPTNTTTAGDGLLEELPGLPSQDEFIDLTSPEPATCKEDSPSSEDHFEANQNSPSVIWRKCVDLCRVALELVLQRLPLHYKAMYRLADLYCRAPHLKDCTKALSILLGPLDERGKPTVGGLFKDRKQNNFFHGVWRIPTSDIDRSGNFASHMYRSVNMTLDLLHEVGDWRHLVHIFHQLRKQPPEDKRGFLGESDRVFLAKRSFSLIRPTLMNWLTTLSQSISTNLKDMFSTLSTNDRPHEPSTSGSSSASFISCETLVQIYRLHCVSYSRNSVVGDTASGSSTSKESAVGSKASTVAALDVSGYADVLRLAYQLCPAAWDSRGGDIELGGILQRCTELIGSRSSSTSPLASSAKSDPSSLH</sequence>
<feature type="region of interest" description="Disordered" evidence="3">
    <location>
        <begin position="2092"/>
        <end position="2111"/>
    </location>
</feature>